<dbReference type="NCBIfam" id="TIGR00229">
    <property type="entry name" value="sensory_box"/>
    <property type="match status" value="1"/>
</dbReference>
<dbReference type="PROSITE" id="PS50883">
    <property type="entry name" value="EAL"/>
    <property type="match status" value="1"/>
</dbReference>
<evidence type="ECO:0000259" key="4">
    <source>
        <dbReference type="PROSITE" id="PS50883"/>
    </source>
</evidence>
<dbReference type="InterPro" id="IPR035919">
    <property type="entry name" value="EAL_sf"/>
</dbReference>
<gene>
    <name evidence="6" type="ORF">KIH74_33135</name>
</gene>
<keyword evidence="1" id="KW-0812">Transmembrane</keyword>
<dbReference type="InterPro" id="IPR000160">
    <property type="entry name" value="GGDEF_dom"/>
</dbReference>
<evidence type="ECO:0000259" key="5">
    <source>
        <dbReference type="PROSITE" id="PS50887"/>
    </source>
</evidence>
<dbReference type="PANTHER" id="PTHR44757:SF2">
    <property type="entry name" value="BIOFILM ARCHITECTURE MAINTENANCE PROTEIN MBAA"/>
    <property type="match status" value="1"/>
</dbReference>
<keyword evidence="7" id="KW-1185">Reference proteome</keyword>
<evidence type="ECO:0000313" key="6">
    <source>
        <dbReference type="EMBL" id="MBT0773837.1"/>
    </source>
</evidence>
<dbReference type="SMART" id="SM00091">
    <property type="entry name" value="PAS"/>
    <property type="match status" value="1"/>
</dbReference>
<evidence type="ECO:0000259" key="2">
    <source>
        <dbReference type="PROSITE" id="PS50112"/>
    </source>
</evidence>
<accession>A0ABS5TSS7</accession>
<feature type="transmembrane region" description="Helical" evidence="1">
    <location>
        <begin position="139"/>
        <end position="161"/>
    </location>
</feature>
<evidence type="ECO:0000259" key="3">
    <source>
        <dbReference type="PROSITE" id="PS50113"/>
    </source>
</evidence>
<dbReference type="Gene3D" id="3.30.70.270">
    <property type="match status" value="1"/>
</dbReference>
<evidence type="ECO:0000313" key="7">
    <source>
        <dbReference type="Proteomes" id="UP001197247"/>
    </source>
</evidence>
<feature type="transmembrane region" description="Helical" evidence="1">
    <location>
        <begin position="268"/>
        <end position="291"/>
    </location>
</feature>
<dbReference type="PROSITE" id="PS50113">
    <property type="entry name" value="PAC"/>
    <property type="match status" value="1"/>
</dbReference>
<proteinExistence type="predicted"/>
<dbReference type="InterPro" id="IPR029787">
    <property type="entry name" value="Nucleotide_cyclase"/>
</dbReference>
<feature type="domain" description="GGDEF" evidence="5">
    <location>
        <begin position="502"/>
        <end position="635"/>
    </location>
</feature>
<dbReference type="NCBIfam" id="TIGR00254">
    <property type="entry name" value="GGDEF"/>
    <property type="match status" value="1"/>
</dbReference>
<keyword evidence="1" id="KW-1133">Transmembrane helix</keyword>
<dbReference type="EMBL" id="JAHBAY010000020">
    <property type="protein sequence ID" value="MBT0773837.1"/>
    <property type="molecule type" value="Genomic_DNA"/>
</dbReference>
<feature type="domain" description="EAL" evidence="4">
    <location>
        <begin position="644"/>
        <end position="899"/>
    </location>
</feature>
<dbReference type="CDD" id="cd01949">
    <property type="entry name" value="GGDEF"/>
    <property type="match status" value="1"/>
</dbReference>
<dbReference type="RefSeq" id="WP_214160377.1">
    <property type="nucleotide sequence ID" value="NZ_JAHBAY010000020.1"/>
</dbReference>
<evidence type="ECO:0000256" key="1">
    <source>
        <dbReference type="SAM" id="Phobius"/>
    </source>
</evidence>
<dbReference type="Pfam" id="PF08448">
    <property type="entry name" value="PAS_4"/>
    <property type="match status" value="1"/>
</dbReference>
<dbReference type="SUPFAM" id="SSF141868">
    <property type="entry name" value="EAL domain-like"/>
    <property type="match status" value="1"/>
</dbReference>
<sequence length="909" mass="98772">MTMPRRGLRTLLVVLAVLGYLAVAVAFVLQPGSRLAMTWIADVSLTGAAVLAGVASIARGRRLRNSPRARITWYYFAAAALSWGFGALVECWYDLVRQQPVPSPSLADLGYLPAGVLFAIGLLRMALPGRNPAEWLRTLVDGLMIFVAVLLVGWVSVVGPAMHLSSAGLVPKALLLTYAAVDVALITLAVHLVLRVRGFELGSGLPIGPLVAGVVIYAVADTVVAYRTLAGEYQTGQFFDAGWLTGFTLLLIGTVMPQRERRAPRDMLHRQIGLLLPYFFIVAATALSVIIPEFTGTTYEATRWIRSSLILLMVVRQLLLMQENQHLTRDLEKRVVDRTRELNASHKRFKALVENSSDVVTLIDRDNRIVYSGDSVARVFGLSPTSLVGLDYQGFLDEPSRRTMAAGIAEISGTPLASTTFEAVLVFPDGRRVSIENTVTNLLDDPAVQAVVVNSRDISERRQLEDELVHQAFHDSLTGLANRALFLDRVEHATLRRTTSSEAVGVLFLDLDGFKEVNDSLGHATGDSLLVDVARRLTSCLRPGDTIARLGGDEFAVLVEGALTGAEFIGLAGRIRESLEEPIVVDGRDLFIRASIGIASAEVGTVNADQLIRNADLAMYQAKERQDGEPALYDPSMHSSLVERLALEAELRKAVTDQGLQVHYQPTYGIHDGELAGVEALVRWPHPERGMIPPDVFIPLAEQTGLIHELGRFVLREACFQGREWATLSPSTALSIGVNVSGKQLQRRDFAGEVSQALADSGLSAEHLVLEMTESVLMNDTESTLRTLEALKAMGVRIAIDDFGTGYSSLSYLHRFPVDILKIDRSFVERLSGTDAEDSLVQSIVQLGQTLQLETIAEGIEEPGQLLALRRLGCTMAQGYHFGRPGPADVVSRLMVESAGQPAAAVPAG</sequence>
<dbReference type="InterPro" id="IPR035965">
    <property type="entry name" value="PAS-like_dom_sf"/>
</dbReference>
<feature type="domain" description="PAS" evidence="2">
    <location>
        <begin position="345"/>
        <end position="389"/>
    </location>
</feature>
<name>A0ABS5TSS7_9ACTN</name>
<dbReference type="SUPFAM" id="SSF55073">
    <property type="entry name" value="Nucleotide cyclase"/>
    <property type="match status" value="1"/>
</dbReference>
<feature type="domain" description="PAC" evidence="3">
    <location>
        <begin position="419"/>
        <end position="470"/>
    </location>
</feature>
<organism evidence="6 7">
    <name type="scientific">Kineosporia corallincola</name>
    <dbReference type="NCBI Taxonomy" id="2835133"/>
    <lineage>
        <taxon>Bacteria</taxon>
        <taxon>Bacillati</taxon>
        <taxon>Actinomycetota</taxon>
        <taxon>Actinomycetes</taxon>
        <taxon>Kineosporiales</taxon>
        <taxon>Kineosporiaceae</taxon>
        <taxon>Kineosporia</taxon>
    </lineage>
</organism>
<dbReference type="SMART" id="SM00267">
    <property type="entry name" value="GGDEF"/>
    <property type="match status" value="1"/>
</dbReference>
<feature type="transmembrane region" description="Helical" evidence="1">
    <location>
        <begin position="206"/>
        <end position="226"/>
    </location>
</feature>
<feature type="transmembrane region" description="Helical" evidence="1">
    <location>
        <begin position="173"/>
        <end position="194"/>
    </location>
</feature>
<dbReference type="Pfam" id="PF00563">
    <property type="entry name" value="EAL"/>
    <property type="match status" value="1"/>
</dbReference>
<feature type="transmembrane region" description="Helical" evidence="1">
    <location>
        <begin position="109"/>
        <end position="127"/>
    </location>
</feature>
<comment type="caution">
    <text evidence="6">The sequence shown here is derived from an EMBL/GenBank/DDBJ whole genome shotgun (WGS) entry which is preliminary data.</text>
</comment>
<dbReference type="InterPro" id="IPR001633">
    <property type="entry name" value="EAL_dom"/>
</dbReference>
<dbReference type="SUPFAM" id="SSF55785">
    <property type="entry name" value="PYP-like sensor domain (PAS domain)"/>
    <property type="match status" value="1"/>
</dbReference>
<dbReference type="Pfam" id="PF00990">
    <property type="entry name" value="GGDEF"/>
    <property type="match status" value="1"/>
</dbReference>
<dbReference type="InterPro" id="IPR000014">
    <property type="entry name" value="PAS"/>
</dbReference>
<keyword evidence="1" id="KW-0472">Membrane</keyword>
<reference evidence="6 7" key="1">
    <citation type="submission" date="2021-05" db="EMBL/GenBank/DDBJ databases">
        <title>Kineosporia and Streptomyces sp. nov. two new marine actinobacteria isolated from Coral.</title>
        <authorList>
            <person name="Buangrab K."/>
            <person name="Sutthacheep M."/>
            <person name="Yeemin T."/>
            <person name="Harunari E."/>
            <person name="Igarashi Y."/>
            <person name="Kanchanasin P."/>
            <person name="Tanasupawat S."/>
            <person name="Phongsopitanun W."/>
        </authorList>
    </citation>
    <scope>NUCLEOTIDE SEQUENCE [LARGE SCALE GENOMIC DNA]</scope>
    <source>
        <strain evidence="6 7">J2-2</strain>
    </source>
</reference>
<dbReference type="PROSITE" id="PS50887">
    <property type="entry name" value="GGDEF"/>
    <property type="match status" value="1"/>
</dbReference>
<dbReference type="InterPro" id="IPR000700">
    <property type="entry name" value="PAS-assoc_C"/>
</dbReference>
<feature type="transmembrane region" description="Helical" evidence="1">
    <location>
        <begin position="71"/>
        <end position="89"/>
    </location>
</feature>
<dbReference type="PANTHER" id="PTHR44757">
    <property type="entry name" value="DIGUANYLATE CYCLASE DGCP"/>
    <property type="match status" value="1"/>
</dbReference>
<dbReference type="PROSITE" id="PS50112">
    <property type="entry name" value="PAS"/>
    <property type="match status" value="1"/>
</dbReference>
<dbReference type="InterPro" id="IPR013656">
    <property type="entry name" value="PAS_4"/>
</dbReference>
<dbReference type="Gene3D" id="3.20.20.450">
    <property type="entry name" value="EAL domain"/>
    <property type="match status" value="1"/>
</dbReference>
<dbReference type="Proteomes" id="UP001197247">
    <property type="component" value="Unassembled WGS sequence"/>
</dbReference>
<dbReference type="InterPro" id="IPR052155">
    <property type="entry name" value="Biofilm_reg_signaling"/>
</dbReference>
<dbReference type="InterPro" id="IPR043128">
    <property type="entry name" value="Rev_trsase/Diguanyl_cyclase"/>
</dbReference>
<feature type="transmembrane region" description="Helical" evidence="1">
    <location>
        <begin position="238"/>
        <end position="256"/>
    </location>
</feature>
<dbReference type="Gene3D" id="3.30.450.20">
    <property type="entry name" value="PAS domain"/>
    <property type="match status" value="1"/>
</dbReference>
<feature type="transmembrane region" description="Helical" evidence="1">
    <location>
        <begin position="36"/>
        <end position="59"/>
    </location>
</feature>
<dbReference type="CDD" id="cd00130">
    <property type="entry name" value="PAS"/>
    <property type="match status" value="1"/>
</dbReference>
<dbReference type="CDD" id="cd01948">
    <property type="entry name" value="EAL"/>
    <property type="match status" value="1"/>
</dbReference>
<protein>
    <submittedName>
        <fullName evidence="6">EAL domain-containing protein</fullName>
    </submittedName>
</protein>
<dbReference type="SMART" id="SM00052">
    <property type="entry name" value="EAL"/>
    <property type="match status" value="1"/>
</dbReference>